<accession>A0A0J8B3P2</accession>
<dbReference type="GO" id="GO:0003677">
    <property type="term" value="F:DNA binding"/>
    <property type="evidence" value="ECO:0007669"/>
    <property type="project" value="InterPro"/>
</dbReference>
<proteinExistence type="predicted"/>
<dbReference type="SUPFAM" id="SSF46689">
    <property type="entry name" value="Homeodomain-like"/>
    <property type="match status" value="2"/>
</dbReference>
<keyword evidence="3" id="KW-1185">Reference proteome</keyword>
<feature type="domain" description="SANT" evidence="1">
    <location>
        <begin position="25"/>
        <end position="77"/>
    </location>
</feature>
<reference evidence="2 3" key="1">
    <citation type="journal article" date="2014" name="Nature">
        <title>The genome of the recently domesticated crop plant sugar beet (Beta vulgaris).</title>
        <authorList>
            <person name="Dohm J.C."/>
            <person name="Minoche A.E."/>
            <person name="Holtgrawe D."/>
            <person name="Capella-Gutierrez S."/>
            <person name="Zakrzewski F."/>
            <person name="Tafer H."/>
            <person name="Rupp O."/>
            <person name="Sorensen T.R."/>
            <person name="Stracke R."/>
            <person name="Reinhardt R."/>
            <person name="Goesmann A."/>
            <person name="Kraft T."/>
            <person name="Schulz B."/>
            <person name="Stadler P.F."/>
            <person name="Schmidt T."/>
            <person name="Gabaldon T."/>
            <person name="Lehrach H."/>
            <person name="Weisshaar B."/>
            <person name="Himmelbauer H."/>
        </authorList>
    </citation>
    <scope>NUCLEOTIDE SEQUENCE [LARGE SCALE GENOMIC DNA]</scope>
    <source>
        <tissue evidence="2">Taproot</tissue>
    </source>
</reference>
<dbReference type="PROSITE" id="PS51293">
    <property type="entry name" value="SANT"/>
    <property type="match status" value="1"/>
</dbReference>
<dbReference type="InterPro" id="IPR009057">
    <property type="entry name" value="Homeodomain-like_sf"/>
</dbReference>
<dbReference type="AlphaFoldDB" id="A0A0J8B3P2"/>
<dbReference type="Proteomes" id="UP000035740">
    <property type="component" value="Unassembled WGS sequence"/>
</dbReference>
<dbReference type="InterPro" id="IPR015195">
    <property type="entry name" value="SLIDE"/>
</dbReference>
<dbReference type="OrthoDB" id="5857104at2759"/>
<evidence type="ECO:0000259" key="1">
    <source>
        <dbReference type="PROSITE" id="PS51293"/>
    </source>
</evidence>
<protein>
    <recommendedName>
        <fullName evidence="1">SANT domain-containing protein</fullName>
    </recommendedName>
</protein>
<dbReference type="Gene3D" id="1.10.10.60">
    <property type="entry name" value="Homeodomain-like"/>
    <property type="match status" value="1"/>
</dbReference>
<dbReference type="GO" id="GO:0006338">
    <property type="term" value="P:chromatin remodeling"/>
    <property type="evidence" value="ECO:0007669"/>
    <property type="project" value="InterPro"/>
</dbReference>
<sequence>MAELERLSGGLSELQKKELQQLEEEGFGNWKTREFQNFIRGSELFGRNDVEGIHRTVQSKSLEEVQRYHFVFWQRYKELRDWKKYIQLIERGEARLEKLESVRQVIAEKVAMHRNTMEDITFDYTGKNPMKGYTEEEDRFLFYSMF</sequence>
<dbReference type="Pfam" id="PF09111">
    <property type="entry name" value="SLIDE"/>
    <property type="match status" value="1"/>
</dbReference>
<dbReference type="GO" id="GO:0005634">
    <property type="term" value="C:nucleus"/>
    <property type="evidence" value="ECO:0007669"/>
    <property type="project" value="InterPro"/>
</dbReference>
<gene>
    <name evidence="2" type="ORF">BVRB_021120</name>
</gene>
<evidence type="ECO:0000313" key="3">
    <source>
        <dbReference type="Proteomes" id="UP000035740"/>
    </source>
</evidence>
<dbReference type="InterPro" id="IPR017884">
    <property type="entry name" value="SANT_dom"/>
</dbReference>
<evidence type="ECO:0000313" key="2">
    <source>
        <dbReference type="EMBL" id="KMS94467.1"/>
    </source>
</evidence>
<dbReference type="EMBL" id="KQ093163">
    <property type="protein sequence ID" value="KMS94467.1"/>
    <property type="molecule type" value="Genomic_DNA"/>
</dbReference>
<feature type="non-terminal residue" evidence="2">
    <location>
        <position position="146"/>
    </location>
</feature>
<dbReference type="Gramene" id="KMS94467">
    <property type="protein sequence ID" value="KMS94467"/>
    <property type="gene ID" value="BVRB_021120"/>
</dbReference>
<name>A0A0J8B3P2_BETVV</name>
<organism evidence="2 3">
    <name type="scientific">Beta vulgaris subsp. vulgaris</name>
    <name type="common">Beet</name>
    <dbReference type="NCBI Taxonomy" id="3555"/>
    <lineage>
        <taxon>Eukaryota</taxon>
        <taxon>Viridiplantae</taxon>
        <taxon>Streptophyta</taxon>
        <taxon>Embryophyta</taxon>
        <taxon>Tracheophyta</taxon>
        <taxon>Spermatophyta</taxon>
        <taxon>Magnoliopsida</taxon>
        <taxon>eudicotyledons</taxon>
        <taxon>Gunneridae</taxon>
        <taxon>Pentapetalae</taxon>
        <taxon>Caryophyllales</taxon>
        <taxon>Chenopodiaceae</taxon>
        <taxon>Betoideae</taxon>
        <taxon>Beta</taxon>
    </lineage>
</organism>